<accession>A0ABV2C057</accession>
<keyword evidence="2" id="KW-1185">Reference proteome</keyword>
<proteinExistence type="predicted"/>
<dbReference type="Proteomes" id="UP001548189">
    <property type="component" value="Unassembled WGS sequence"/>
</dbReference>
<gene>
    <name evidence="1" type="ORF">ABVT43_20655</name>
</gene>
<name>A0ABV2C057_9GAMM</name>
<sequence length="181" mass="20533">KGLNGSTLMWEITPPTIADLLATGYDPEKDYVMHIVDRGEDLSEFGENTFTPTWEEMGQPAISQLDKKHHEAVPKVINSEYQKEYAQHMESYWAAELNEFNDKDKELYAGRLSDSDNEKFLARHAIRTELGANSEFTGDGMTQCRHPNNKHGVVETLTLENNPPPVSEMKNVRSIRLKPIG</sequence>
<reference evidence="1 2" key="1">
    <citation type="submission" date="2024-06" db="EMBL/GenBank/DDBJ databases">
        <authorList>
            <person name="Li F."/>
        </authorList>
    </citation>
    <scope>NUCLEOTIDE SEQUENCE [LARGE SCALE GENOMIC DNA]</scope>
    <source>
        <strain evidence="1 2">GXAS 311</strain>
    </source>
</reference>
<evidence type="ECO:0000313" key="2">
    <source>
        <dbReference type="Proteomes" id="UP001548189"/>
    </source>
</evidence>
<organism evidence="1 2">
    <name type="scientific">Aliikangiella maris</name>
    <dbReference type="NCBI Taxonomy" id="3162458"/>
    <lineage>
        <taxon>Bacteria</taxon>
        <taxon>Pseudomonadati</taxon>
        <taxon>Pseudomonadota</taxon>
        <taxon>Gammaproteobacteria</taxon>
        <taxon>Oceanospirillales</taxon>
        <taxon>Pleioneaceae</taxon>
        <taxon>Aliikangiella</taxon>
    </lineage>
</organism>
<dbReference type="RefSeq" id="WP_353898137.1">
    <property type="nucleotide sequence ID" value="NZ_JBEVCJ010000102.1"/>
</dbReference>
<comment type="caution">
    <text evidence="1">The sequence shown here is derived from an EMBL/GenBank/DDBJ whole genome shotgun (WGS) entry which is preliminary data.</text>
</comment>
<protein>
    <submittedName>
        <fullName evidence="1">Uncharacterized protein</fullName>
    </submittedName>
</protein>
<dbReference type="EMBL" id="JBEVCJ010000102">
    <property type="protein sequence ID" value="MET1257554.1"/>
    <property type="molecule type" value="Genomic_DNA"/>
</dbReference>
<feature type="non-terminal residue" evidence="1">
    <location>
        <position position="1"/>
    </location>
</feature>
<evidence type="ECO:0000313" key="1">
    <source>
        <dbReference type="EMBL" id="MET1257554.1"/>
    </source>
</evidence>